<evidence type="ECO:0000313" key="1">
    <source>
        <dbReference type="EMBL" id="AGT07919.1"/>
    </source>
</evidence>
<accession>S5XL30</accession>
<dbReference type="RefSeq" id="WP_020949558.1">
    <property type="nucleotide sequence ID" value="NC_022041.1"/>
</dbReference>
<sequence length="109" mass="12807">MPARRPSANPWNNPMMWEAARENLLIRLRCNGCRRSVYYWAADLVKVVGPYHQVHVPPWRCSRCKSAEFVEVHATYPHAELLGKVTIRRPVKEITRWIWRNEVGGEIVK</sequence>
<dbReference type="STRING" id="1367847.JCM7686_0810"/>
<evidence type="ECO:0000313" key="2">
    <source>
        <dbReference type="Proteomes" id="UP000015480"/>
    </source>
</evidence>
<dbReference type="KEGG" id="pami:JCM7686_0810"/>
<gene>
    <name evidence="1" type="ORF">JCM7686_0810</name>
</gene>
<proteinExistence type="predicted"/>
<dbReference type="PATRIC" id="fig|1367847.3.peg.766"/>
<dbReference type="AlphaFoldDB" id="S5XL30"/>
<dbReference type="Proteomes" id="UP000015480">
    <property type="component" value="Chromosome"/>
</dbReference>
<dbReference type="eggNOG" id="ENOG5033H3Y">
    <property type="taxonomic scope" value="Bacteria"/>
</dbReference>
<reference evidence="1 2" key="1">
    <citation type="journal article" date="2014" name="BMC Genomics">
        <title>Architecture and functions of a multipartite genome of the methylotrophic bacterium Paracoccus aminophilus JCM 7686, containing primary and secondary chromids.</title>
        <authorList>
            <person name="Dziewit L."/>
            <person name="Czarnecki J."/>
            <person name="Wibberg D."/>
            <person name="Radlinska M."/>
            <person name="Mrozek P."/>
            <person name="Szymczak M."/>
            <person name="Schluter A."/>
            <person name="Puhler A."/>
            <person name="Bartosik D."/>
        </authorList>
    </citation>
    <scope>NUCLEOTIDE SEQUENCE [LARGE SCALE GENOMIC DNA]</scope>
    <source>
        <strain evidence="1">JCM 7686</strain>
    </source>
</reference>
<keyword evidence="2" id="KW-1185">Reference proteome</keyword>
<dbReference type="OrthoDB" id="7947997at2"/>
<dbReference type="EMBL" id="CP006650">
    <property type="protein sequence ID" value="AGT07919.1"/>
    <property type="molecule type" value="Genomic_DNA"/>
</dbReference>
<organism evidence="1 2">
    <name type="scientific">Paracoccus aminophilus JCM 7686</name>
    <dbReference type="NCBI Taxonomy" id="1367847"/>
    <lineage>
        <taxon>Bacteria</taxon>
        <taxon>Pseudomonadati</taxon>
        <taxon>Pseudomonadota</taxon>
        <taxon>Alphaproteobacteria</taxon>
        <taxon>Rhodobacterales</taxon>
        <taxon>Paracoccaceae</taxon>
        <taxon>Paracoccus</taxon>
    </lineage>
</organism>
<name>S5XL30_PARAH</name>
<dbReference type="HOGENOM" id="CLU_2330003_0_0_5"/>
<protein>
    <submittedName>
        <fullName evidence="1">Uncharacterized protein</fullName>
    </submittedName>
</protein>